<evidence type="ECO:0000313" key="4">
    <source>
        <dbReference type="EMBL" id="MCK7592239.1"/>
    </source>
</evidence>
<sequence>MMRALFLSACLLGLPSLAAAVPPIGDFFRYVEFRDIRISPDGKHLAATVPDEDTQALVVFTRENRKVTGVARFEDDREVASFEWASSKRLAFTMNDRLGSLVRPMTRGELLFMDVNGKDRAAYAGGNRASQLTHPLPEDQDHVVVTDYLPSTRREEADVVLYKVNAKTAQGRVLAYSPVPNAFFLVDNEGNPRVASGVRGYNQGEVHYYNAESKEWKLIHEQAKSEQDMYPVRMHPDGVRFYAMITHASGTNGAYLVSPSGETQLIARDEVSDPTTPVYSTDGNELIAIDFLAAEPRRVYVDPTHPDSKLLAGLEKAFPGQWVNLTSSTLDGSLVVFLVRSDRNPGEFYLFNRKTGQATYLAARSQWIKPEQMGVMKAISYTARDGVRIHGWLTLPPGVKEAKGLPLIVNPHGGPYGPYDAWGFQRDVQLLASRGYAVLQPNFRGSGGFGRPFERMGYRQWGGTMQDDVTDATLWAIEQGIADKDRICLYGGSYGAYASLMGVAKEPDLYQCAMGFVGVYDLDMMYRRGDIRERDSGVDYLEEVLGRSKEDLTKGSPAQQVASIKVPLMIVAGAKDRRTPPAQSELLVKNLKEAGKGNLVEEFYVEKGEGHGFYKVENNVKLYSKMLAFFDRHIGSGKAKADPAP</sequence>
<dbReference type="SUPFAM" id="SSF82171">
    <property type="entry name" value="DPP6 N-terminal domain-like"/>
    <property type="match status" value="1"/>
</dbReference>
<dbReference type="PANTHER" id="PTHR42776:SF27">
    <property type="entry name" value="DIPEPTIDYL PEPTIDASE FAMILY MEMBER 6"/>
    <property type="match status" value="1"/>
</dbReference>
<evidence type="ECO:0000256" key="2">
    <source>
        <dbReference type="SAM" id="SignalP"/>
    </source>
</evidence>
<dbReference type="Proteomes" id="UP001431449">
    <property type="component" value="Unassembled WGS sequence"/>
</dbReference>
<gene>
    <name evidence="4" type="ORF">M0G41_00990</name>
</gene>
<organism evidence="4 5">
    <name type="scientific">Pseudomarimonas salicorniae</name>
    <dbReference type="NCBI Taxonomy" id="2933270"/>
    <lineage>
        <taxon>Bacteria</taxon>
        <taxon>Pseudomonadati</taxon>
        <taxon>Pseudomonadota</taxon>
        <taxon>Gammaproteobacteria</taxon>
        <taxon>Lysobacterales</taxon>
        <taxon>Lysobacteraceae</taxon>
        <taxon>Pseudomarimonas</taxon>
    </lineage>
</organism>
<accession>A0ABT0GCH4</accession>
<dbReference type="SUPFAM" id="SSF53474">
    <property type="entry name" value="alpha/beta-Hydrolases"/>
    <property type="match status" value="1"/>
</dbReference>
<dbReference type="Gene3D" id="2.120.10.30">
    <property type="entry name" value="TolB, C-terminal domain"/>
    <property type="match status" value="1"/>
</dbReference>
<dbReference type="InterPro" id="IPR029058">
    <property type="entry name" value="AB_hydrolase_fold"/>
</dbReference>
<evidence type="ECO:0000313" key="5">
    <source>
        <dbReference type="Proteomes" id="UP001431449"/>
    </source>
</evidence>
<feature type="signal peptide" evidence="2">
    <location>
        <begin position="1"/>
        <end position="20"/>
    </location>
</feature>
<keyword evidence="5" id="KW-1185">Reference proteome</keyword>
<feature type="chain" id="PRO_5045955889" evidence="2">
    <location>
        <begin position="21"/>
        <end position="645"/>
    </location>
</feature>
<dbReference type="Pfam" id="PF00326">
    <property type="entry name" value="Peptidase_S9"/>
    <property type="match status" value="1"/>
</dbReference>
<dbReference type="Gene3D" id="3.40.50.1820">
    <property type="entry name" value="alpha/beta hydrolase"/>
    <property type="match status" value="1"/>
</dbReference>
<dbReference type="RefSeq" id="WP_248204281.1">
    <property type="nucleotide sequence ID" value="NZ_JALNMH010000001.1"/>
</dbReference>
<comment type="caution">
    <text evidence="4">The sequence shown here is derived from an EMBL/GenBank/DDBJ whole genome shotgun (WGS) entry which is preliminary data.</text>
</comment>
<dbReference type="InterPro" id="IPR001375">
    <property type="entry name" value="Peptidase_S9_cat"/>
</dbReference>
<proteinExistence type="predicted"/>
<evidence type="ECO:0000259" key="3">
    <source>
        <dbReference type="Pfam" id="PF00326"/>
    </source>
</evidence>
<dbReference type="EMBL" id="JALNMH010000001">
    <property type="protein sequence ID" value="MCK7592239.1"/>
    <property type="molecule type" value="Genomic_DNA"/>
</dbReference>
<dbReference type="PANTHER" id="PTHR42776">
    <property type="entry name" value="SERINE PEPTIDASE S9 FAMILY MEMBER"/>
    <property type="match status" value="1"/>
</dbReference>
<name>A0ABT0GCH4_9GAMM</name>
<keyword evidence="1" id="KW-0378">Hydrolase</keyword>
<dbReference type="InterPro" id="IPR011042">
    <property type="entry name" value="6-blade_b-propeller_TolB-like"/>
</dbReference>
<evidence type="ECO:0000256" key="1">
    <source>
        <dbReference type="ARBA" id="ARBA00022801"/>
    </source>
</evidence>
<keyword evidence="2" id="KW-0732">Signal</keyword>
<protein>
    <submittedName>
        <fullName evidence="4">S9 family peptidase</fullName>
    </submittedName>
</protein>
<feature type="domain" description="Peptidase S9 prolyl oligopeptidase catalytic" evidence="3">
    <location>
        <begin position="422"/>
        <end position="636"/>
    </location>
</feature>
<reference evidence="4" key="1">
    <citation type="submission" date="2022-04" db="EMBL/GenBank/DDBJ databases">
        <title>Lysobacter sp. CAU 1642 isolated from sea sand.</title>
        <authorList>
            <person name="Kim W."/>
        </authorList>
    </citation>
    <scope>NUCLEOTIDE SEQUENCE</scope>
    <source>
        <strain evidence="4">CAU 1642</strain>
    </source>
</reference>